<gene>
    <name evidence="1" type="ORF">AXK61_23130</name>
</gene>
<proteinExistence type="predicted"/>
<evidence type="ECO:0000313" key="2">
    <source>
        <dbReference type="Proteomes" id="UP000070409"/>
    </source>
</evidence>
<name>A0A137ZDF7_9ACTN</name>
<organism evidence="1 2">
    <name type="scientific">Tsukamurella pseudospumae</name>
    <dbReference type="NCBI Taxonomy" id="239498"/>
    <lineage>
        <taxon>Bacteria</taxon>
        <taxon>Bacillati</taxon>
        <taxon>Actinomycetota</taxon>
        <taxon>Actinomycetes</taxon>
        <taxon>Mycobacteriales</taxon>
        <taxon>Tsukamurellaceae</taxon>
        <taxon>Tsukamurella</taxon>
    </lineage>
</organism>
<evidence type="ECO:0000313" key="1">
    <source>
        <dbReference type="EMBL" id="KXO96233.1"/>
    </source>
</evidence>
<protein>
    <submittedName>
        <fullName evidence="1">Uncharacterized protein</fullName>
    </submittedName>
</protein>
<dbReference type="Proteomes" id="UP000070409">
    <property type="component" value="Unassembled WGS sequence"/>
</dbReference>
<sequence>MSEMMDDPEPLAVPLTRKQARRMLGQVSVGVGAMLLSAVDHWNTLSELNSAHLRTVLQVLGRGSYVAALTAAGTEVWLSTHGVHPPGHTVCKQQSVWPAVAALGKAYMEIHHNEAQPTNERRQAFCAQDSGALGLPGNPTHCELTWEYDLRTDKYVKHIWVSAPRVDWERFEVPMAAVQAQYATWSKRNMVWLPGALPVAADVAAEAFPARDGAVRPDIVVRPRPGEQTGDAK</sequence>
<accession>A0A137ZDF7</accession>
<dbReference type="RefSeq" id="WP_068746116.1">
    <property type="nucleotide sequence ID" value="NZ_LSRE01000019.1"/>
</dbReference>
<keyword evidence="2" id="KW-1185">Reference proteome</keyword>
<dbReference type="EMBL" id="LSRE01000019">
    <property type="protein sequence ID" value="KXO96233.1"/>
    <property type="molecule type" value="Genomic_DNA"/>
</dbReference>
<comment type="caution">
    <text evidence="1">The sequence shown here is derived from an EMBL/GenBank/DDBJ whole genome shotgun (WGS) entry which is preliminary data.</text>
</comment>
<reference evidence="1 2" key="1">
    <citation type="submission" date="2016-02" db="EMBL/GenBank/DDBJ databases">
        <authorList>
            <person name="Teng J.L."/>
            <person name="Tang Y."/>
            <person name="Huang Y."/>
            <person name="Guo F."/>
            <person name="Wei W."/>
            <person name="Chen J.H."/>
            <person name="Wong S.Y."/>
            <person name="Lau S.K."/>
            <person name="Woo P.C."/>
        </authorList>
    </citation>
    <scope>NUCLEOTIDE SEQUENCE [LARGE SCALE GENOMIC DNA]</scope>
    <source>
        <strain evidence="1 2">JCM 13375</strain>
    </source>
</reference>